<evidence type="ECO:0000313" key="6">
    <source>
        <dbReference type="EMBL" id="PQA90189.1"/>
    </source>
</evidence>
<dbReference type="Pfam" id="PF00196">
    <property type="entry name" value="GerE"/>
    <property type="match status" value="1"/>
</dbReference>
<dbReference type="SUPFAM" id="SSF48452">
    <property type="entry name" value="TPR-like"/>
    <property type="match status" value="1"/>
</dbReference>
<protein>
    <submittedName>
        <fullName evidence="7">Regulatory protein, luxR family</fullName>
    </submittedName>
</protein>
<dbReference type="OrthoDB" id="9797341at2"/>
<evidence type="ECO:0000256" key="4">
    <source>
        <dbReference type="SAM" id="Phobius"/>
    </source>
</evidence>
<keyword evidence="9" id="KW-1185">Reference proteome</keyword>
<dbReference type="PANTHER" id="PTHR44688:SF16">
    <property type="entry name" value="DNA-BINDING TRANSCRIPTIONAL ACTIVATOR DEVR_DOSR"/>
    <property type="match status" value="1"/>
</dbReference>
<dbReference type="InterPro" id="IPR000792">
    <property type="entry name" value="Tscrpt_reg_LuxR_C"/>
</dbReference>
<dbReference type="EMBL" id="MUGO01000026">
    <property type="protein sequence ID" value="PQA90189.1"/>
    <property type="molecule type" value="Genomic_DNA"/>
</dbReference>
<dbReference type="Gene3D" id="1.10.10.10">
    <property type="entry name" value="Winged helix-like DNA-binding domain superfamily/Winged helix DNA-binding domain"/>
    <property type="match status" value="1"/>
</dbReference>
<reference evidence="6 9" key="1">
    <citation type="submission" date="2016-11" db="EMBL/GenBank/DDBJ databases">
        <title>Whole genomes of Flavobacteriaceae.</title>
        <authorList>
            <person name="Stine C."/>
            <person name="Li C."/>
            <person name="Tadesse D."/>
        </authorList>
    </citation>
    <scope>NUCLEOTIDE SEQUENCE [LARGE SCALE GENOMIC DNA]</scope>
    <source>
        <strain evidence="6 9">DSM 21068</strain>
    </source>
</reference>
<organism evidence="7 8">
    <name type="scientific">Chryseobacterium piscicola</name>
    <dbReference type="NCBI Taxonomy" id="551459"/>
    <lineage>
        <taxon>Bacteria</taxon>
        <taxon>Pseudomonadati</taxon>
        <taxon>Bacteroidota</taxon>
        <taxon>Flavobacteriia</taxon>
        <taxon>Flavobacteriales</taxon>
        <taxon>Weeksellaceae</taxon>
        <taxon>Chryseobacterium group</taxon>
        <taxon>Chryseobacterium</taxon>
    </lineage>
</organism>
<feature type="domain" description="HTH luxR-type" evidence="5">
    <location>
        <begin position="337"/>
        <end position="398"/>
    </location>
</feature>
<dbReference type="InterPro" id="IPR016032">
    <property type="entry name" value="Sig_transdc_resp-reg_C-effctor"/>
</dbReference>
<accession>A0A1N7N8Z4</accession>
<keyword evidence="4" id="KW-1133">Transmembrane helix</keyword>
<evidence type="ECO:0000313" key="9">
    <source>
        <dbReference type="Proteomes" id="UP000238314"/>
    </source>
</evidence>
<evidence type="ECO:0000313" key="7">
    <source>
        <dbReference type="EMBL" id="SIS94669.1"/>
    </source>
</evidence>
<dbReference type="Gene3D" id="1.25.40.10">
    <property type="entry name" value="Tetratricopeptide repeat domain"/>
    <property type="match status" value="1"/>
</dbReference>
<dbReference type="AlphaFoldDB" id="A0A1N7N8Z4"/>
<dbReference type="STRING" id="551459.SAMN05421796_10727"/>
<keyword evidence="2" id="KW-0238">DNA-binding</keyword>
<reference evidence="8" key="2">
    <citation type="submission" date="2017-01" db="EMBL/GenBank/DDBJ databases">
        <authorList>
            <person name="Varghese N."/>
            <person name="Submissions S."/>
        </authorList>
    </citation>
    <scope>NUCLEOTIDE SEQUENCE [LARGE SCALE GENOMIC DNA]</scope>
    <source>
        <strain evidence="8">DSM 21068</strain>
    </source>
</reference>
<keyword evidence="4" id="KW-0812">Transmembrane</keyword>
<evidence type="ECO:0000259" key="5">
    <source>
        <dbReference type="PROSITE" id="PS50043"/>
    </source>
</evidence>
<dbReference type="PANTHER" id="PTHR44688">
    <property type="entry name" value="DNA-BINDING TRANSCRIPTIONAL ACTIVATOR DEVR_DOSR"/>
    <property type="match status" value="1"/>
</dbReference>
<dbReference type="SMART" id="SM00421">
    <property type="entry name" value="HTH_LUXR"/>
    <property type="match status" value="1"/>
</dbReference>
<sequence length="398" mass="47270">MKINLFVFLIFCFQISLAQEVNIVKLNDKIYEYNNNLEYKKSQDTLLHLLSNENLTAHDQIEINILLSMTYKRLQDYKSVLLYLSDAKKIAVENKLIVSEDEINAQFAFAFFDTQNYKKADKIMKKIAAENYRNLNSDSKSKILMQQGYIEFLSINYEAAENFYKKASGLMQKDNHCDLPIVFGKQIQLYFATKEFEKANNYYKKGIEKAKECHIIKYEIYLAEVMMNIYKDRKDATNTFKFQKKYDSLTLILKPAENLQELHFDRELKSRDNEQKEKKYWWITVISYTIALLLLFIIIILVLRYSFKLKRINKAQVHTIGEMRTMVTQYEFNEKTNVSNLSLLNKRQLSIIDMIKEGKSYKEIANQLHVSENTIKYHIKIIYDILNIKKRSQLKDFE</sequence>
<dbReference type="GO" id="GO:0003677">
    <property type="term" value="F:DNA binding"/>
    <property type="evidence" value="ECO:0007669"/>
    <property type="project" value="UniProtKB-KW"/>
</dbReference>
<evidence type="ECO:0000256" key="1">
    <source>
        <dbReference type="ARBA" id="ARBA00023015"/>
    </source>
</evidence>
<evidence type="ECO:0000313" key="8">
    <source>
        <dbReference type="Proteomes" id="UP000186246"/>
    </source>
</evidence>
<dbReference type="InterPro" id="IPR036388">
    <property type="entry name" value="WH-like_DNA-bd_sf"/>
</dbReference>
<evidence type="ECO:0000256" key="3">
    <source>
        <dbReference type="ARBA" id="ARBA00023163"/>
    </source>
</evidence>
<dbReference type="CDD" id="cd06170">
    <property type="entry name" value="LuxR_C_like"/>
    <property type="match status" value="1"/>
</dbReference>
<proteinExistence type="predicted"/>
<evidence type="ECO:0000256" key="2">
    <source>
        <dbReference type="ARBA" id="ARBA00023125"/>
    </source>
</evidence>
<dbReference type="Proteomes" id="UP000238314">
    <property type="component" value="Unassembled WGS sequence"/>
</dbReference>
<dbReference type="InterPro" id="IPR011990">
    <property type="entry name" value="TPR-like_helical_dom_sf"/>
</dbReference>
<dbReference type="Proteomes" id="UP000186246">
    <property type="component" value="Unassembled WGS sequence"/>
</dbReference>
<dbReference type="EMBL" id="FTOJ01000007">
    <property type="protein sequence ID" value="SIS94669.1"/>
    <property type="molecule type" value="Genomic_DNA"/>
</dbReference>
<name>A0A1N7N8Z4_9FLAO</name>
<dbReference type="PRINTS" id="PR00038">
    <property type="entry name" value="HTHLUXR"/>
</dbReference>
<dbReference type="SUPFAM" id="SSF46894">
    <property type="entry name" value="C-terminal effector domain of the bipartite response regulators"/>
    <property type="match status" value="1"/>
</dbReference>
<keyword evidence="3" id="KW-0804">Transcription</keyword>
<dbReference type="RefSeq" id="WP_076452095.1">
    <property type="nucleotide sequence ID" value="NZ_FTOJ01000007.1"/>
</dbReference>
<dbReference type="PROSITE" id="PS50043">
    <property type="entry name" value="HTH_LUXR_2"/>
    <property type="match status" value="1"/>
</dbReference>
<gene>
    <name evidence="6" type="ORF">B0A70_14980</name>
    <name evidence="7" type="ORF">SAMN05421796_10727</name>
</gene>
<keyword evidence="4" id="KW-0472">Membrane</keyword>
<keyword evidence="1" id="KW-0805">Transcription regulation</keyword>
<feature type="transmembrane region" description="Helical" evidence="4">
    <location>
        <begin position="280"/>
        <end position="303"/>
    </location>
</feature>
<dbReference type="GO" id="GO:0006355">
    <property type="term" value="P:regulation of DNA-templated transcription"/>
    <property type="evidence" value="ECO:0007669"/>
    <property type="project" value="InterPro"/>
</dbReference>
<reference evidence="7" key="3">
    <citation type="submission" date="2017-01" db="EMBL/GenBank/DDBJ databases">
        <authorList>
            <person name="Mah S.A."/>
            <person name="Swanson W.J."/>
            <person name="Moy G.W."/>
            <person name="Vacquier V.D."/>
        </authorList>
    </citation>
    <scope>NUCLEOTIDE SEQUENCE [LARGE SCALE GENOMIC DNA]</scope>
    <source>
        <strain evidence="7">DSM 21068</strain>
    </source>
</reference>